<accession>A0A699L2A9</accession>
<comment type="caution">
    <text evidence="1">The sequence shown here is derived from an EMBL/GenBank/DDBJ whole genome shotgun (WGS) entry which is preliminary data.</text>
</comment>
<reference evidence="1" key="1">
    <citation type="journal article" date="2019" name="Sci. Rep.">
        <title>Draft genome of Tanacetum cinerariifolium, the natural source of mosquito coil.</title>
        <authorList>
            <person name="Yamashiro T."/>
            <person name="Shiraishi A."/>
            <person name="Satake H."/>
            <person name="Nakayama K."/>
        </authorList>
    </citation>
    <scope>NUCLEOTIDE SEQUENCE</scope>
</reference>
<name>A0A699L2A9_TANCI</name>
<organism evidence="1">
    <name type="scientific">Tanacetum cinerariifolium</name>
    <name type="common">Dalmatian daisy</name>
    <name type="synonym">Chrysanthemum cinerariifolium</name>
    <dbReference type="NCBI Taxonomy" id="118510"/>
    <lineage>
        <taxon>Eukaryota</taxon>
        <taxon>Viridiplantae</taxon>
        <taxon>Streptophyta</taxon>
        <taxon>Embryophyta</taxon>
        <taxon>Tracheophyta</taxon>
        <taxon>Spermatophyta</taxon>
        <taxon>Magnoliopsida</taxon>
        <taxon>eudicotyledons</taxon>
        <taxon>Gunneridae</taxon>
        <taxon>Pentapetalae</taxon>
        <taxon>asterids</taxon>
        <taxon>campanulids</taxon>
        <taxon>Asterales</taxon>
        <taxon>Asteraceae</taxon>
        <taxon>Asteroideae</taxon>
        <taxon>Anthemideae</taxon>
        <taxon>Anthemidinae</taxon>
        <taxon>Tanacetum</taxon>
    </lineage>
</organism>
<protein>
    <submittedName>
        <fullName evidence="1">Uncharacterized protein</fullName>
    </submittedName>
</protein>
<dbReference type="EMBL" id="BKCJ010580777">
    <property type="protein sequence ID" value="GFB23035.1"/>
    <property type="molecule type" value="Genomic_DNA"/>
</dbReference>
<dbReference type="AlphaFoldDB" id="A0A699L2A9"/>
<proteinExistence type="predicted"/>
<sequence>KKKVDILLTSEGFKESNDFR</sequence>
<feature type="non-terminal residue" evidence="1">
    <location>
        <position position="1"/>
    </location>
</feature>
<gene>
    <name evidence="1" type="ORF">Tci_695006</name>
</gene>
<evidence type="ECO:0000313" key="1">
    <source>
        <dbReference type="EMBL" id="GFB23035.1"/>
    </source>
</evidence>